<dbReference type="InterPro" id="IPR001173">
    <property type="entry name" value="Glyco_trans_2-like"/>
</dbReference>
<feature type="region of interest" description="Disordered" evidence="4">
    <location>
        <begin position="790"/>
        <end position="817"/>
    </location>
</feature>
<dbReference type="SUPFAM" id="SSF53448">
    <property type="entry name" value="Nucleotide-diphospho-sugar transferases"/>
    <property type="match status" value="1"/>
</dbReference>
<dbReference type="Pfam" id="PF13181">
    <property type="entry name" value="TPR_8"/>
    <property type="match status" value="1"/>
</dbReference>
<keyword evidence="1" id="KW-0677">Repeat</keyword>
<evidence type="ECO:0000256" key="2">
    <source>
        <dbReference type="ARBA" id="ARBA00022803"/>
    </source>
</evidence>
<dbReference type="Pfam" id="PF07719">
    <property type="entry name" value="TPR_2"/>
    <property type="match status" value="1"/>
</dbReference>
<dbReference type="PANTHER" id="PTHR43630">
    <property type="entry name" value="POLY-BETA-1,6-N-ACETYL-D-GLUCOSAMINE SYNTHASE"/>
    <property type="match status" value="1"/>
</dbReference>
<feature type="repeat" description="TPR" evidence="3">
    <location>
        <begin position="697"/>
        <end position="730"/>
    </location>
</feature>
<dbReference type="AlphaFoldDB" id="A0A5M9WRR4"/>
<dbReference type="InterPro" id="IPR029044">
    <property type="entry name" value="Nucleotide-diphossugar_trans"/>
</dbReference>
<dbReference type="Proteomes" id="UP000323664">
    <property type="component" value="Unassembled WGS sequence"/>
</dbReference>
<evidence type="ECO:0000256" key="3">
    <source>
        <dbReference type="PROSITE-ProRule" id="PRU00339"/>
    </source>
</evidence>
<feature type="domain" description="Glycosyltransferase 2-like" evidence="5">
    <location>
        <begin position="10"/>
        <end position="101"/>
    </location>
</feature>
<proteinExistence type="predicted"/>
<dbReference type="InterPro" id="IPR011990">
    <property type="entry name" value="TPR-like_helical_dom_sf"/>
</dbReference>
<dbReference type="PROSITE" id="PS50005">
    <property type="entry name" value="TPR"/>
    <property type="match status" value="2"/>
</dbReference>
<dbReference type="Pfam" id="PF13432">
    <property type="entry name" value="TPR_16"/>
    <property type="match status" value="1"/>
</dbReference>
<organism evidence="6 7">
    <name type="scientific">Paenibacillus amylolyticus</name>
    <dbReference type="NCBI Taxonomy" id="1451"/>
    <lineage>
        <taxon>Bacteria</taxon>
        <taxon>Bacillati</taxon>
        <taxon>Bacillota</taxon>
        <taxon>Bacilli</taxon>
        <taxon>Bacillales</taxon>
        <taxon>Paenibacillaceae</taxon>
        <taxon>Paenibacillus</taxon>
    </lineage>
</organism>
<evidence type="ECO:0000256" key="1">
    <source>
        <dbReference type="ARBA" id="ARBA00022737"/>
    </source>
</evidence>
<dbReference type="InterPro" id="IPR019734">
    <property type="entry name" value="TPR_rpt"/>
</dbReference>
<feature type="repeat" description="TPR" evidence="3">
    <location>
        <begin position="243"/>
        <end position="276"/>
    </location>
</feature>
<dbReference type="PANTHER" id="PTHR43630:SF2">
    <property type="entry name" value="GLYCOSYLTRANSFERASE"/>
    <property type="match status" value="1"/>
</dbReference>
<gene>
    <name evidence="6" type="ORF">EC604_10160</name>
</gene>
<dbReference type="Gene3D" id="3.90.550.10">
    <property type="entry name" value="Spore Coat Polysaccharide Biosynthesis Protein SpsA, Chain A"/>
    <property type="match status" value="1"/>
</dbReference>
<keyword evidence="2 3" id="KW-0802">TPR repeat</keyword>
<protein>
    <submittedName>
        <fullName evidence="6">Glycosyltransferase</fullName>
    </submittedName>
</protein>
<evidence type="ECO:0000256" key="4">
    <source>
        <dbReference type="SAM" id="MobiDB-lite"/>
    </source>
</evidence>
<dbReference type="CDD" id="cd02511">
    <property type="entry name" value="Beta4Glucosyltransferase"/>
    <property type="match status" value="1"/>
</dbReference>
<keyword evidence="6" id="KW-0808">Transferase</keyword>
<sequence>MRMQNRLLGIHMIVQNEEQHLPRCLDSLKQAGSEWFITDTGSSDRTADIARTYGATVIHASWEDDFAKARNISLPLATTEWILCLDADEYVIEGLEQLMNVLPNVHKSITRLRIMIENQYGEGVEDKILSHPVRLFRAQHGYQYTGRIHEQLFRQNTNHQSSNVTLNKSIGESGIHLDSLEPSAVDDSADVDVDVDVEVEEEPLAPLRLGHDGYLATVIAKGDKAKRNLHLIEQELTDDPGDPFHLYNLGVTRCQLGDLEQAAKAFRESLKLAEWQAPYRSTLVRDLAKVLVELERYEEAHLLLSGESQRYPAYADLHLIYGEVLEQQGLQERAYRAYARASTCGPSPNDHGRSGSDEAVTKAFYVTEAGSCSYRACTSMARIAQKRGFGQEAVRLYELALEHLSTYRPAWVGLADALQQQGVSDESIAARLLHLANRLHQIHGTDHADQTNRPHPSVEKESELVLMQILYALADCGAYKQALLLLGGEASHIHVPAGDQLHWMLCAGQVTDAWNLAESCWGEADRADHKRTSVSSIITSGVEDDADMNLQSDERNDWALACWASGRRLTSSFFANVSSLEKGMWKVADRLLFEYRPVTLSTSTSVPLVPDASDGRLLQWGEPVQRIARKLVARTIQSGQLVIAQQLHERLARIMSDTESSEAAIRQSYASLLHRHGYTMIAAEMLIQCMAEGELDAEGLFCLGETLYSKGHVEQALSLLEQALEQKPDFSQARTGAVVCYLQMALGLIRQERNRSSEAGALVNQQLALEQQLRTAEGIPWRTVYHAKERRNHHAGTSASETAESGAADLSVHDRQG</sequence>
<dbReference type="SUPFAM" id="SSF48452">
    <property type="entry name" value="TPR-like"/>
    <property type="match status" value="3"/>
</dbReference>
<evidence type="ECO:0000313" key="6">
    <source>
        <dbReference type="EMBL" id="KAA8784213.1"/>
    </source>
</evidence>
<dbReference type="Gene3D" id="1.25.40.10">
    <property type="entry name" value="Tetratricopeptide repeat domain"/>
    <property type="match status" value="2"/>
</dbReference>
<evidence type="ECO:0000259" key="5">
    <source>
        <dbReference type="Pfam" id="PF00535"/>
    </source>
</evidence>
<dbReference type="SMART" id="SM00028">
    <property type="entry name" value="TPR"/>
    <property type="match status" value="4"/>
</dbReference>
<comment type="caution">
    <text evidence="6">The sequence shown here is derived from an EMBL/GenBank/DDBJ whole genome shotgun (WGS) entry which is preliminary data.</text>
</comment>
<dbReference type="EMBL" id="RIAS01000004">
    <property type="protein sequence ID" value="KAA8784213.1"/>
    <property type="molecule type" value="Genomic_DNA"/>
</dbReference>
<dbReference type="InterPro" id="IPR013105">
    <property type="entry name" value="TPR_2"/>
</dbReference>
<name>A0A5M9WRR4_PAEAM</name>
<dbReference type="GO" id="GO:0016740">
    <property type="term" value="F:transferase activity"/>
    <property type="evidence" value="ECO:0007669"/>
    <property type="project" value="UniProtKB-KW"/>
</dbReference>
<reference evidence="6 7" key="1">
    <citation type="journal article" date="2019" name="J. Ind. Microbiol. Biotechnol.">
        <title>Paenibacillus amylolyticus 27C64 has a diverse set of carbohydrate-active enzymes and complete pectin deconstruction system.</title>
        <authorList>
            <person name="Keggi C."/>
            <person name="Doran-Peterson J."/>
        </authorList>
    </citation>
    <scope>NUCLEOTIDE SEQUENCE [LARGE SCALE GENOMIC DNA]</scope>
    <source>
        <strain evidence="6 7">27C64</strain>
    </source>
</reference>
<evidence type="ECO:0000313" key="7">
    <source>
        <dbReference type="Proteomes" id="UP000323664"/>
    </source>
</evidence>
<feature type="compositionally biased region" description="Low complexity" evidence="4">
    <location>
        <begin position="795"/>
        <end position="808"/>
    </location>
</feature>
<dbReference type="Pfam" id="PF00535">
    <property type="entry name" value="Glycos_transf_2"/>
    <property type="match status" value="1"/>
</dbReference>
<accession>A0A5M9WRR4</accession>